<protein>
    <recommendedName>
        <fullName evidence="1">AB hydrolase-1 domain-containing protein</fullName>
    </recommendedName>
</protein>
<dbReference type="PATRIC" id="fig|883081.3.peg.958"/>
<dbReference type="eggNOG" id="COG2267">
    <property type="taxonomic scope" value="Bacteria"/>
</dbReference>
<dbReference type="STRING" id="883081.HMPREF9698_00962"/>
<dbReference type="InterPro" id="IPR000073">
    <property type="entry name" value="AB_hydrolase_1"/>
</dbReference>
<evidence type="ECO:0000313" key="3">
    <source>
        <dbReference type="Proteomes" id="UP000009875"/>
    </source>
</evidence>
<keyword evidence="3" id="KW-1185">Reference proteome</keyword>
<feature type="domain" description="AB hydrolase-1" evidence="1">
    <location>
        <begin position="6"/>
        <end position="220"/>
    </location>
</feature>
<dbReference type="SUPFAM" id="SSF53474">
    <property type="entry name" value="alpha/beta-Hydrolases"/>
    <property type="match status" value="1"/>
</dbReference>
<dbReference type="RefSeq" id="WP_003777935.1">
    <property type="nucleotide sequence ID" value="NZ_JH992959.1"/>
</dbReference>
<reference evidence="2 3" key="1">
    <citation type="submission" date="2012-09" db="EMBL/GenBank/DDBJ databases">
        <title>The Genome Sequence of Alloiococcus otitis ATCC 51267.</title>
        <authorList>
            <consortium name="The Broad Institute Genome Sequencing Platform"/>
            <person name="Earl A."/>
            <person name="Ward D."/>
            <person name="Feldgarden M."/>
            <person name="Gevers D."/>
            <person name="Huys G."/>
            <person name="Walker B."/>
            <person name="Young S.K."/>
            <person name="Zeng Q."/>
            <person name="Gargeya S."/>
            <person name="Fitzgerald M."/>
            <person name="Haas B."/>
            <person name="Abouelleil A."/>
            <person name="Alvarado L."/>
            <person name="Arachchi H.M."/>
            <person name="Berlin A.M."/>
            <person name="Chapman S.B."/>
            <person name="Goldberg J."/>
            <person name="Griggs A."/>
            <person name="Gujja S."/>
            <person name="Hansen M."/>
            <person name="Howarth C."/>
            <person name="Imamovic A."/>
            <person name="Larimer J."/>
            <person name="McCowen C."/>
            <person name="Montmayeur A."/>
            <person name="Murphy C."/>
            <person name="Neiman D."/>
            <person name="Pearson M."/>
            <person name="Priest M."/>
            <person name="Roberts A."/>
            <person name="Saif S."/>
            <person name="Shea T."/>
            <person name="Sisk P."/>
            <person name="Sykes S."/>
            <person name="Wortman J."/>
            <person name="Nusbaum C."/>
            <person name="Birren B."/>
        </authorList>
    </citation>
    <scope>NUCLEOTIDE SEQUENCE [LARGE SCALE GENOMIC DNA]</scope>
    <source>
        <strain evidence="2 3">ATCC 51267</strain>
    </source>
</reference>
<dbReference type="HOGENOM" id="CLU_051715_3_0_9"/>
<proteinExistence type="predicted"/>
<dbReference type="PANTHER" id="PTHR46438">
    <property type="entry name" value="ALPHA/BETA-HYDROLASES SUPERFAMILY PROTEIN"/>
    <property type="match status" value="1"/>
</dbReference>
<evidence type="ECO:0000313" key="2">
    <source>
        <dbReference type="EMBL" id="EKU93430.1"/>
    </source>
</evidence>
<dbReference type="PANTHER" id="PTHR46438:SF11">
    <property type="entry name" value="LIPASE-RELATED"/>
    <property type="match status" value="1"/>
</dbReference>
<gene>
    <name evidence="2" type="ORF">HMPREF9698_00962</name>
</gene>
<dbReference type="Gene3D" id="3.40.50.1820">
    <property type="entry name" value="alpha/beta hydrolase"/>
    <property type="match status" value="1"/>
</dbReference>
<dbReference type="Pfam" id="PF12697">
    <property type="entry name" value="Abhydrolase_6"/>
    <property type="match status" value="1"/>
</dbReference>
<dbReference type="EMBL" id="AGXA01000020">
    <property type="protein sequence ID" value="EKU93430.1"/>
    <property type="molecule type" value="Genomic_DNA"/>
</dbReference>
<dbReference type="AlphaFoldDB" id="K9EW70"/>
<dbReference type="OrthoDB" id="9112061at2"/>
<name>K9EW70_9LACT</name>
<sequence>MKNRMILVHGTWGTSQDWQYIQDDLAGLGFDILALNLLHHDLPYKEAGEMVKDLSLQAYADQVQKLVENCPQPPILVGHFLGCLVVQMVAQKTDLAGLILLGPAPNADIFAFYPSMVLAFLPHFLRWGFWRKAIPPYKHAVRLAHDQHDFQHVEAALDHFVPDSGKAYTQVALPFLDPEATTAIDYKKVSCPVLIIVGQHDKLTVPAIARAIGEKYGSQATVYLSGEADHMTIGPNFKDQTTSLIKRWLDQEEVV</sequence>
<dbReference type="Proteomes" id="UP000009875">
    <property type="component" value="Unassembled WGS sequence"/>
</dbReference>
<organism evidence="2 3">
    <name type="scientific">Alloiococcus otitis ATCC 51267</name>
    <dbReference type="NCBI Taxonomy" id="883081"/>
    <lineage>
        <taxon>Bacteria</taxon>
        <taxon>Bacillati</taxon>
        <taxon>Bacillota</taxon>
        <taxon>Bacilli</taxon>
        <taxon>Lactobacillales</taxon>
        <taxon>Carnobacteriaceae</taxon>
        <taxon>Alloiococcus</taxon>
    </lineage>
</organism>
<dbReference type="InterPro" id="IPR029058">
    <property type="entry name" value="AB_hydrolase_fold"/>
</dbReference>
<comment type="caution">
    <text evidence="2">The sequence shown here is derived from an EMBL/GenBank/DDBJ whole genome shotgun (WGS) entry which is preliminary data.</text>
</comment>
<evidence type="ECO:0000259" key="1">
    <source>
        <dbReference type="Pfam" id="PF12697"/>
    </source>
</evidence>
<accession>K9EW70</accession>